<dbReference type="EMBL" id="GGEC01062899">
    <property type="protein sequence ID" value="MBX43383.1"/>
    <property type="molecule type" value="Transcribed_RNA"/>
</dbReference>
<dbReference type="AlphaFoldDB" id="A0A2P2NLP4"/>
<organism evidence="1">
    <name type="scientific">Rhizophora mucronata</name>
    <name type="common">Asiatic mangrove</name>
    <dbReference type="NCBI Taxonomy" id="61149"/>
    <lineage>
        <taxon>Eukaryota</taxon>
        <taxon>Viridiplantae</taxon>
        <taxon>Streptophyta</taxon>
        <taxon>Embryophyta</taxon>
        <taxon>Tracheophyta</taxon>
        <taxon>Spermatophyta</taxon>
        <taxon>Magnoliopsida</taxon>
        <taxon>eudicotyledons</taxon>
        <taxon>Gunneridae</taxon>
        <taxon>Pentapetalae</taxon>
        <taxon>rosids</taxon>
        <taxon>fabids</taxon>
        <taxon>Malpighiales</taxon>
        <taxon>Rhizophoraceae</taxon>
        <taxon>Rhizophora</taxon>
    </lineage>
</organism>
<accession>A0A2P2NLP4</accession>
<reference evidence="1" key="1">
    <citation type="submission" date="2018-02" db="EMBL/GenBank/DDBJ databases">
        <title>Rhizophora mucronata_Transcriptome.</title>
        <authorList>
            <person name="Meera S.P."/>
            <person name="Sreeshan A."/>
            <person name="Augustine A."/>
        </authorList>
    </citation>
    <scope>NUCLEOTIDE SEQUENCE</scope>
    <source>
        <tissue evidence="1">Leaf</tissue>
    </source>
</reference>
<name>A0A2P2NLP4_RHIMU</name>
<protein>
    <submittedName>
        <fullName evidence="1">Uncharacterized protein</fullName>
    </submittedName>
</protein>
<sequence length="26" mass="2958">MFVAGWEFLLSSSWKDVLYGSCFATL</sequence>
<proteinExistence type="predicted"/>
<evidence type="ECO:0000313" key="1">
    <source>
        <dbReference type="EMBL" id="MBX43383.1"/>
    </source>
</evidence>